<evidence type="ECO:0000313" key="4">
    <source>
        <dbReference type="Proteomes" id="UP000198356"/>
    </source>
</evidence>
<proteinExistence type="inferred from homology"/>
<dbReference type="RefSeq" id="WP_089408730.1">
    <property type="nucleotide sequence ID" value="NZ_FZOU01000004.1"/>
</dbReference>
<keyword evidence="4" id="KW-1185">Reference proteome</keyword>
<sequence>MSGYELSPQAILDLHEILTYREEHSGIDAAEELQEQILIAIERLVVMPGMGHRRSDLTELPYFFHGVNPYLIVYARETDPLRVLAIVHSSRNVRRLLKQRFR</sequence>
<dbReference type="OrthoDB" id="9798046at2"/>
<accession>A0A239JPB0</accession>
<organism evidence="3 4">
    <name type="scientific">Granulicella rosea</name>
    <dbReference type="NCBI Taxonomy" id="474952"/>
    <lineage>
        <taxon>Bacteria</taxon>
        <taxon>Pseudomonadati</taxon>
        <taxon>Acidobacteriota</taxon>
        <taxon>Terriglobia</taxon>
        <taxon>Terriglobales</taxon>
        <taxon>Acidobacteriaceae</taxon>
        <taxon>Granulicella</taxon>
    </lineage>
</organism>
<reference evidence="3 4" key="1">
    <citation type="submission" date="2017-06" db="EMBL/GenBank/DDBJ databases">
        <authorList>
            <person name="Kim H.J."/>
            <person name="Triplett B.A."/>
        </authorList>
    </citation>
    <scope>NUCLEOTIDE SEQUENCE [LARGE SCALE GENOMIC DNA]</scope>
    <source>
        <strain evidence="3 4">DSM 18704</strain>
    </source>
</reference>
<dbReference type="EMBL" id="FZOU01000004">
    <property type="protein sequence ID" value="SNT07599.1"/>
    <property type="molecule type" value="Genomic_DNA"/>
</dbReference>
<dbReference type="Proteomes" id="UP000198356">
    <property type="component" value="Unassembled WGS sequence"/>
</dbReference>
<dbReference type="Gene3D" id="3.30.2310.20">
    <property type="entry name" value="RelE-like"/>
    <property type="match status" value="1"/>
</dbReference>
<keyword evidence="2" id="KW-1277">Toxin-antitoxin system</keyword>
<comment type="similarity">
    <text evidence="1">Belongs to the RelE toxin family.</text>
</comment>
<dbReference type="InterPro" id="IPR051803">
    <property type="entry name" value="TA_system_RelE-like_toxin"/>
</dbReference>
<evidence type="ECO:0000256" key="2">
    <source>
        <dbReference type="ARBA" id="ARBA00022649"/>
    </source>
</evidence>
<dbReference type="AlphaFoldDB" id="A0A239JPB0"/>
<name>A0A239JPB0_9BACT</name>
<dbReference type="Pfam" id="PF05016">
    <property type="entry name" value="ParE_toxin"/>
    <property type="match status" value="1"/>
</dbReference>
<dbReference type="InterPro" id="IPR035093">
    <property type="entry name" value="RelE/ParE_toxin_dom_sf"/>
</dbReference>
<dbReference type="InterPro" id="IPR007712">
    <property type="entry name" value="RelE/ParE_toxin"/>
</dbReference>
<dbReference type="PANTHER" id="PTHR33755">
    <property type="entry name" value="TOXIN PARE1-RELATED"/>
    <property type="match status" value="1"/>
</dbReference>
<gene>
    <name evidence="3" type="ORF">SAMN05421770_10456</name>
</gene>
<evidence type="ECO:0000313" key="3">
    <source>
        <dbReference type="EMBL" id="SNT07599.1"/>
    </source>
</evidence>
<protein>
    <submittedName>
        <fullName evidence="3">Antitoxin ParD1/3/4</fullName>
    </submittedName>
</protein>
<evidence type="ECO:0000256" key="1">
    <source>
        <dbReference type="ARBA" id="ARBA00006226"/>
    </source>
</evidence>